<dbReference type="RefSeq" id="XP_007711743.1">
    <property type="nucleotide sequence ID" value="XM_007713553.1"/>
</dbReference>
<gene>
    <name evidence="1" type="ORF">COCCADRAFT_94757</name>
</gene>
<evidence type="ECO:0000313" key="2">
    <source>
        <dbReference type="Proteomes" id="UP000053841"/>
    </source>
</evidence>
<feature type="non-terminal residue" evidence="1">
    <location>
        <position position="1"/>
    </location>
</feature>
<keyword evidence="2" id="KW-1185">Reference proteome</keyword>
<evidence type="ECO:0000313" key="1">
    <source>
        <dbReference type="EMBL" id="EUC33935.1"/>
    </source>
</evidence>
<accession>W6Y8W0</accession>
<dbReference type="GeneID" id="19153811"/>
<dbReference type="EMBL" id="KI964600">
    <property type="protein sequence ID" value="EUC33935.1"/>
    <property type="molecule type" value="Genomic_DNA"/>
</dbReference>
<protein>
    <submittedName>
        <fullName evidence="1">Uncharacterized protein</fullName>
    </submittedName>
</protein>
<name>W6Y8W0_COCC2</name>
<sequence length="124" mass="13865">CPFASGLCAKRVENGGWFPTCPISQRRNPTSTSDSRPNAVDLPDKIGLMSRCLGFPQIRKKNESVPNICVTLLSQSHHRRIQQRIPKVQGHVTSCYTLKVTQNFGPFTSNCNFCHFAIKIASFQ</sequence>
<dbReference type="Proteomes" id="UP000053841">
    <property type="component" value="Unassembled WGS sequence"/>
</dbReference>
<dbReference type="HOGENOM" id="CLU_2009319_0_0_1"/>
<proteinExistence type="predicted"/>
<organism evidence="1 2">
    <name type="scientific">Cochliobolus carbonum (strain 26-R-13)</name>
    <name type="common">Maize leaf spot fungus</name>
    <name type="synonym">Bipolaris zeicola</name>
    <dbReference type="NCBI Taxonomy" id="930089"/>
    <lineage>
        <taxon>Eukaryota</taxon>
        <taxon>Fungi</taxon>
        <taxon>Dikarya</taxon>
        <taxon>Ascomycota</taxon>
        <taxon>Pezizomycotina</taxon>
        <taxon>Dothideomycetes</taxon>
        <taxon>Pleosporomycetidae</taxon>
        <taxon>Pleosporales</taxon>
        <taxon>Pleosporineae</taxon>
        <taxon>Pleosporaceae</taxon>
        <taxon>Bipolaris</taxon>
    </lineage>
</organism>
<dbReference type="KEGG" id="bze:COCCADRAFT_94757"/>
<dbReference type="AlphaFoldDB" id="W6Y8W0"/>
<reference evidence="1 2" key="1">
    <citation type="journal article" date="2013" name="PLoS Genet.">
        <title>Comparative genome structure, secondary metabolite, and effector coding capacity across Cochliobolus pathogens.</title>
        <authorList>
            <person name="Condon B.J."/>
            <person name="Leng Y."/>
            <person name="Wu D."/>
            <person name="Bushley K.E."/>
            <person name="Ohm R.A."/>
            <person name="Otillar R."/>
            <person name="Martin J."/>
            <person name="Schackwitz W."/>
            <person name="Grimwood J."/>
            <person name="MohdZainudin N."/>
            <person name="Xue C."/>
            <person name="Wang R."/>
            <person name="Manning V.A."/>
            <person name="Dhillon B."/>
            <person name="Tu Z.J."/>
            <person name="Steffenson B.J."/>
            <person name="Salamov A."/>
            <person name="Sun H."/>
            <person name="Lowry S."/>
            <person name="LaButti K."/>
            <person name="Han J."/>
            <person name="Copeland A."/>
            <person name="Lindquist E."/>
            <person name="Barry K."/>
            <person name="Schmutz J."/>
            <person name="Baker S.E."/>
            <person name="Ciuffetti L.M."/>
            <person name="Grigoriev I.V."/>
            <person name="Zhong S."/>
            <person name="Turgeon B.G."/>
        </authorList>
    </citation>
    <scope>NUCLEOTIDE SEQUENCE [LARGE SCALE GENOMIC DNA]</scope>
    <source>
        <strain evidence="1 2">26-R-13</strain>
    </source>
</reference>